<evidence type="ECO:0000256" key="2">
    <source>
        <dbReference type="SAM" id="SignalP"/>
    </source>
</evidence>
<keyword evidence="4" id="KW-1185">Reference proteome</keyword>
<reference evidence="3 4" key="1">
    <citation type="submission" date="2023-03" db="EMBL/GenBank/DDBJ databases">
        <title>Genome insight into feeding habits of ladybird beetles.</title>
        <authorList>
            <person name="Li H.-S."/>
            <person name="Huang Y.-H."/>
            <person name="Pang H."/>
        </authorList>
    </citation>
    <scope>NUCLEOTIDE SEQUENCE [LARGE SCALE GENOMIC DNA]</scope>
    <source>
        <strain evidence="3">SYSU_2023b</strain>
        <tissue evidence="3">Whole body</tissue>
    </source>
</reference>
<sequence>MIKEIFFISFLVGIALAFPNPEEHKSISDINTNVRDSVQSPVGESLETAEQRWGGRGWKQGGGGWHNGGGGWHNGGGGGWKKGGGYYKGGGGGGWRTGGWGRK</sequence>
<feature type="compositionally biased region" description="Gly residues" evidence="1">
    <location>
        <begin position="54"/>
        <end position="76"/>
    </location>
</feature>
<dbReference type="Proteomes" id="UP001431783">
    <property type="component" value="Unassembled WGS sequence"/>
</dbReference>
<gene>
    <name evidence="3" type="ORF">WA026_002279</name>
</gene>
<feature type="region of interest" description="Disordered" evidence="1">
    <location>
        <begin position="38"/>
        <end position="76"/>
    </location>
</feature>
<protein>
    <submittedName>
        <fullName evidence="3">Uncharacterized protein</fullName>
    </submittedName>
</protein>
<dbReference type="EMBL" id="JARQZJ010000031">
    <property type="protein sequence ID" value="KAK9873925.1"/>
    <property type="molecule type" value="Genomic_DNA"/>
</dbReference>
<proteinExistence type="predicted"/>
<feature type="signal peptide" evidence="2">
    <location>
        <begin position="1"/>
        <end position="17"/>
    </location>
</feature>
<evidence type="ECO:0000313" key="4">
    <source>
        <dbReference type="Proteomes" id="UP001431783"/>
    </source>
</evidence>
<keyword evidence="2" id="KW-0732">Signal</keyword>
<comment type="caution">
    <text evidence="3">The sequence shown here is derived from an EMBL/GenBank/DDBJ whole genome shotgun (WGS) entry which is preliminary data.</text>
</comment>
<evidence type="ECO:0000313" key="3">
    <source>
        <dbReference type="EMBL" id="KAK9873925.1"/>
    </source>
</evidence>
<feature type="chain" id="PRO_5043856050" evidence="2">
    <location>
        <begin position="18"/>
        <end position="103"/>
    </location>
</feature>
<accession>A0AAW1TUC5</accession>
<name>A0AAW1TUC5_9CUCU</name>
<organism evidence="3 4">
    <name type="scientific">Henosepilachna vigintioctopunctata</name>
    <dbReference type="NCBI Taxonomy" id="420089"/>
    <lineage>
        <taxon>Eukaryota</taxon>
        <taxon>Metazoa</taxon>
        <taxon>Ecdysozoa</taxon>
        <taxon>Arthropoda</taxon>
        <taxon>Hexapoda</taxon>
        <taxon>Insecta</taxon>
        <taxon>Pterygota</taxon>
        <taxon>Neoptera</taxon>
        <taxon>Endopterygota</taxon>
        <taxon>Coleoptera</taxon>
        <taxon>Polyphaga</taxon>
        <taxon>Cucujiformia</taxon>
        <taxon>Coccinelloidea</taxon>
        <taxon>Coccinellidae</taxon>
        <taxon>Epilachninae</taxon>
        <taxon>Epilachnini</taxon>
        <taxon>Henosepilachna</taxon>
    </lineage>
</organism>
<evidence type="ECO:0000256" key="1">
    <source>
        <dbReference type="SAM" id="MobiDB-lite"/>
    </source>
</evidence>
<dbReference type="AlphaFoldDB" id="A0AAW1TUC5"/>